<dbReference type="InterPro" id="IPR016181">
    <property type="entry name" value="Acyl_CoA_acyltransferase"/>
</dbReference>
<dbReference type="OrthoDB" id="30840at2759"/>
<evidence type="ECO:0000259" key="3">
    <source>
        <dbReference type="PROSITE" id="PS51186"/>
    </source>
</evidence>
<name>A0A2T3AKM0_9PEZI</name>
<dbReference type="FunCoup" id="A0A2T3AKM0">
    <property type="interactions" value="233"/>
</dbReference>
<dbReference type="GO" id="GO:0004059">
    <property type="term" value="F:aralkylamine N-acetyltransferase activity"/>
    <property type="evidence" value="ECO:0007669"/>
    <property type="project" value="TreeGrafter"/>
</dbReference>
<accession>A0A2T3AKM0</accession>
<dbReference type="AlphaFoldDB" id="A0A2T3AKM0"/>
<dbReference type="SUPFAM" id="SSF55729">
    <property type="entry name" value="Acyl-CoA N-acyltransferases (Nat)"/>
    <property type="match status" value="1"/>
</dbReference>
<evidence type="ECO:0000313" key="4">
    <source>
        <dbReference type="EMBL" id="PSS02129.1"/>
    </source>
</evidence>
<dbReference type="PROSITE" id="PS51186">
    <property type="entry name" value="GNAT"/>
    <property type="match status" value="1"/>
</dbReference>
<dbReference type="GO" id="GO:0005737">
    <property type="term" value="C:cytoplasm"/>
    <property type="evidence" value="ECO:0007669"/>
    <property type="project" value="TreeGrafter"/>
</dbReference>
<dbReference type="Gene3D" id="3.40.630.30">
    <property type="match status" value="1"/>
</dbReference>
<keyword evidence="2" id="KW-0012">Acyltransferase</keyword>
<evidence type="ECO:0000256" key="2">
    <source>
        <dbReference type="ARBA" id="ARBA00023315"/>
    </source>
</evidence>
<dbReference type="STRING" id="2025994.A0A2T3AKM0"/>
<dbReference type="InParanoid" id="A0A2T3AKM0"/>
<dbReference type="Proteomes" id="UP000241462">
    <property type="component" value="Unassembled WGS sequence"/>
</dbReference>
<dbReference type="PANTHER" id="PTHR10908:SF0">
    <property type="entry name" value="SEROTONIN N-ACETYLTRANSFERASE"/>
    <property type="match status" value="1"/>
</dbReference>
<dbReference type="InterPro" id="IPR000182">
    <property type="entry name" value="GNAT_dom"/>
</dbReference>
<reference evidence="4 5" key="1">
    <citation type="journal article" date="2018" name="Mycol. Prog.">
        <title>Coniella lustricola, a new species from submerged detritus.</title>
        <authorList>
            <person name="Raudabaugh D.B."/>
            <person name="Iturriaga T."/>
            <person name="Carver A."/>
            <person name="Mondo S."/>
            <person name="Pangilinan J."/>
            <person name="Lipzen A."/>
            <person name="He G."/>
            <person name="Amirebrahimi M."/>
            <person name="Grigoriev I.V."/>
            <person name="Miller A.N."/>
        </authorList>
    </citation>
    <scope>NUCLEOTIDE SEQUENCE [LARGE SCALE GENOMIC DNA]</scope>
    <source>
        <strain evidence="4 5">B22-T-1</strain>
    </source>
</reference>
<evidence type="ECO:0000313" key="5">
    <source>
        <dbReference type="Proteomes" id="UP000241462"/>
    </source>
</evidence>
<gene>
    <name evidence="4" type="ORF">BD289DRAFT_449932</name>
</gene>
<dbReference type="InterPro" id="IPR051635">
    <property type="entry name" value="SNAT-like"/>
</dbReference>
<dbReference type="Pfam" id="PF13673">
    <property type="entry name" value="Acetyltransf_10"/>
    <property type="match status" value="1"/>
</dbReference>
<sequence length="289" mass="31973">MAAHSQGAGPSPAALSLKEILKSENAEAFDDDDEDLDDEFADLQRIQSAKRREARDMANKCRIRELLRIPFAPNIRPLGIYDIDSVVALEHAAFHNPEHQASRKKMEYRLSICPQLSMGIFLTVPPDRVEDTSIFATFDTAHLVETGRPDNAKTVLLAHIVGTASDSDIVTDKAMEVPGNWKGPKRSESDKGHLLDGRTVCLHSLAVSPKLQGCELGKLIMKSFLQHVKNIGYERVALICQEYLIGYYERFGFKNVGKSKVEFAGGGWVDMVFDWATHSAAVTTNTVSS</sequence>
<organism evidence="4 5">
    <name type="scientific">Coniella lustricola</name>
    <dbReference type="NCBI Taxonomy" id="2025994"/>
    <lineage>
        <taxon>Eukaryota</taxon>
        <taxon>Fungi</taxon>
        <taxon>Dikarya</taxon>
        <taxon>Ascomycota</taxon>
        <taxon>Pezizomycotina</taxon>
        <taxon>Sordariomycetes</taxon>
        <taxon>Sordariomycetidae</taxon>
        <taxon>Diaporthales</taxon>
        <taxon>Schizoparmaceae</taxon>
        <taxon>Coniella</taxon>
    </lineage>
</organism>
<evidence type="ECO:0000256" key="1">
    <source>
        <dbReference type="ARBA" id="ARBA00022679"/>
    </source>
</evidence>
<proteinExistence type="predicted"/>
<dbReference type="CDD" id="cd04301">
    <property type="entry name" value="NAT_SF"/>
    <property type="match status" value="1"/>
</dbReference>
<keyword evidence="5" id="KW-1185">Reference proteome</keyword>
<dbReference type="EMBL" id="KZ678379">
    <property type="protein sequence ID" value="PSS02129.1"/>
    <property type="molecule type" value="Genomic_DNA"/>
</dbReference>
<protein>
    <recommendedName>
        <fullName evidence="3">N-acetyltransferase domain-containing protein</fullName>
    </recommendedName>
</protein>
<keyword evidence="1" id="KW-0808">Transferase</keyword>
<feature type="domain" description="N-acetyltransferase" evidence="3">
    <location>
        <begin position="122"/>
        <end position="276"/>
    </location>
</feature>
<dbReference type="PANTHER" id="PTHR10908">
    <property type="entry name" value="SEROTONIN N-ACETYLTRANSFERASE"/>
    <property type="match status" value="1"/>
</dbReference>